<dbReference type="InterPro" id="IPR005913">
    <property type="entry name" value="dTDP_dehydrorham_reduct"/>
</dbReference>
<protein>
    <recommendedName>
        <fullName evidence="1">RmlD-like substrate binding domain-containing protein</fullName>
    </recommendedName>
</protein>
<gene>
    <name evidence="2" type="ORF">S01H1_12976</name>
</gene>
<dbReference type="EMBL" id="BARS01006680">
    <property type="protein sequence ID" value="GAF72134.1"/>
    <property type="molecule type" value="Genomic_DNA"/>
</dbReference>
<dbReference type="AlphaFoldDB" id="X0RTF8"/>
<dbReference type="PANTHER" id="PTHR10491">
    <property type="entry name" value="DTDP-4-DEHYDRORHAMNOSE REDUCTASE"/>
    <property type="match status" value="1"/>
</dbReference>
<dbReference type="Pfam" id="PF04321">
    <property type="entry name" value="RmlD_sub_bind"/>
    <property type="match status" value="1"/>
</dbReference>
<dbReference type="GO" id="GO:0019305">
    <property type="term" value="P:dTDP-rhamnose biosynthetic process"/>
    <property type="evidence" value="ECO:0007669"/>
    <property type="project" value="TreeGrafter"/>
</dbReference>
<comment type="caution">
    <text evidence="2">The sequence shown here is derived from an EMBL/GenBank/DDBJ whole genome shotgun (WGS) entry which is preliminary data.</text>
</comment>
<proteinExistence type="predicted"/>
<name>X0RTF8_9ZZZZ</name>
<dbReference type="InterPro" id="IPR029903">
    <property type="entry name" value="RmlD-like-bd"/>
</dbReference>
<dbReference type="Gene3D" id="3.40.50.720">
    <property type="entry name" value="NAD(P)-binding Rossmann-like Domain"/>
    <property type="match status" value="1"/>
</dbReference>
<dbReference type="GO" id="GO:0005829">
    <property type="term" value="C:cytosol"/>
    <property type="evidence" value="ECO:0007669"/>
    <property type="project" value="TreeGrafter"/>
</dbReference>
<dbReference type="CDD" id="cd05254">
    <property type="entry name" value="dTDP_HR_like_SDR_e"/>
    <property type="match status" value="1"/>
</dbReference>
<dbReference type="GO" id="GO:0008831">
    <property type="term" value="F:dTDP-4-dehydrorhamnose reductase activity"/>
    <property type="evidence" value="ECO:0007669"/>
    <property type="project" value="TreeGrafter"/>
</dbReference>
<sequence length="212" mass="23929">MVKIALIGVDGQLGTDISNYFKRKAIEVIGLVGLKDIDICDYKMSDNILKRINPELVINTAAFHDVDLCEDEVLSAFKVNVIGVKNLAMICREINIPLMHFSTDYIFDGKKKEPYVENDYARPLSLYGISKLAGEQVIQYMLEKYYIIRLSGLYGYTGCVGKGNINFVELMIKLAKKEKVIKVVNDQILTPTSTRDVAEKLYELIRTGNYGI</sequence>
<feature type="domain" description="RmlD-like substrate binding" evidence="1">
    <location>
        <begin position="3"/>
        <end position="207"/>
    </location>
</feature>
<dbReference type="SUPFAM" id="SSF51735">
    <property type="entry name" value="NAD(P)-binding Rossmann-fold domains"/>
    <property type="match status" value="1"/>
</dbReference>
<dbReference type="PANTHER" id="PTHR10491:SF4">
    <property type="entry name" value="METHIONINE ADENOSYLTRANSFERASE 2 SUBUNIT BETA"/>
    <property type="match status" value="1"/>
</dbReference>
<reference evidence="2" key="1">
    <citation type="journal article" date="2014" name="Front. Microbiol.">
        <title>High frequency of phylogenetically diverse reductive dehalogenase-homologous genes in deep subseafloor sedimentary metagenomes.</title>
        <authorList>
            <person name="Kawai M."/>
            <person name="Futagami T."/>
            <person name="Toyoda A."/>
            <person name="Takaki Y."/>
            <person name="Nishi S."/>
            <person name="Hori S."/>
            <person name="Arai W."/>
            <person name="Tsubouchi T."/>
            <person name="Morono Y."/>
            <person name="Uchiyama I."/>
            <person name="Ito T."/>
            <person name="Fujiyama A."/>
            <person name="Inagaki F."/>
            <person name="Takami H."/>
        </authorList>
    </citation>
    <scope>NUCLEOTIDE SEQUENCE</scope>
    <source>
        <strain evidence="2">Expedition CK06-06</strain>
    </source>
</reference>
<evidence type="ECO:0000259" key="1">
    <source>
        <dbReference type="Pfam" id="PF04321"/>
    </source>
</evidence>
<evidence type="ECO:0000313" key="2">
    <source>
        <dbReference type="EMBL" id="GAF72134.1"/>
    </source>
</evidence>
<dbReference type="InterPro" id="IPR036291">
    <property type="entry name" value="NAD(P)-bd_dom_sf"/>
</dbReference>
<organism evidence="2">
    <name type="scientific">marine sediment metagenome</name>
    <dbReference type="NCBI Taxonomy" id="412755"/>
    <lineage>
        <taxon>unclassified sequences</taxon>
        <taxon>metagenomes</taxon>
        <taxon>ecological metagenomes</taxon>
    </lineage>
</organism>
<accession>X0RTF8</accession>